<evidence type="ECO:0000256" key="1">
    <source>
        <dbReference type="SAM" id="MobiDB-lite"/>
    </source>
</evidence>
<evidence type="ECO:0000313" key="4">
    <source>
        <dbReference type="Proteomes" id="UP000230842"/>
    </source>
</evidence>
<dbReference type="AlphaFoldDB" id="A0A0B2BDR2"/>
<dbReference type="Proteomes" id="UP000230842">
    <property type="component" value="Unassembled WGS sequence"/>
</dbReference>
<keyword evidence="2" id="KW-1133">Transmembrane helix</keyword>
<keyword evidence="2" id="KW-0812">Transmembrane</keyword>
<evidence type="ECO:0000313" key="3">
    <source>
        <dbReference type="EMBL" id="PJJ55962.1"/>
    </source>
</evidence>
<dbReference type="Pfam" id="PF11271">
    <property type="entry name" value="PorA"/>
    <property type="match status" value="1"/>
</dbReference>
<evidence type="ECO:0008006" key="5">
    <source>
        <dbReference type="Google" id="ProtNLM"/>
    </source>
</evidence>
<reference evidence="3 4" key="1">
    <citation type="submission" date="2017-11" db="EMBL/GenBank/DDBJ databases">
        <title>Genomic Encyclopedia of Archaeal and Bacterial Type Strains, Phase II (KMG-II): From Individual Species to Whole Genera.</title>
        <authorList>
            <person name="Goeker M."/>
        </authorList>
    </citation>
    <scope>NUCLEOTIDE SEQUENCE [LARGE SCALE GENOMIC DNA]</scope>
    <source>
        <strain evidence="3 4">DSM 27763</strain>
    </source>
</reference>
<comment type="caution">
    <text evidence="3">The sequence shown here is derived from an EMBL/GenBank/DDBJ whole genome shotgun (WGS) entry which is preliminary data.</text>
</comment>
<gene>
    <name evidence="3" type="ORF">CLV56_0165</name>
</gene>
<organism evidence="3 4">
    <name type="scientific">Mumia flava</name>
    <dbReference type="NCBI Taxonomy" id="1348852"/>
    <lineage>
        <taxon>Bacteria</taxon>
        <taxon>Bacillati</taxon>
        <taxon>Actinomycetota</taxon>
        <taxon>Actinomycetes</taxon>
        <taxon>Propionibacteriales</taxon>
        <taxon>Nocardioidaceae</taxon>
        <taxon>Mumia</taxon>
    </lineage>
</organism>
<evidence type="ECO:0000256" key="2">
    <source>
        <dbReference type="SAM" id="Phobius"/>
    </source>
</evidence>
<proteinExistence type="predicted"/>
<feature type="region of interest" description="Disordered" evidence="1">
    <location>
        <begin position="321"/>
        <end position="351"/>
    </location>
</feature>
<protein>
    <recommendedName>
        <fullName evidence="5">DUF3068 family protein</fullName>
    </recommendedName>
</protein>
<name>A0A0B2BDR2_9ACTN</name>
<feature type="transmembrane region" description="Helical" evidence="2">
    <location>
        <begin position="296"/>
        <end position="316"/>
    </location>
</feature>
<keyword evidence="2" id="KW-0472">Membrane</keyword>
<dbReference type="RefSeq" id="WP_039352524.1">
    <property type="nucleotide sequence ID" value="NZ_PGEZ01000001.1"/>
</dbReference>
<accession>A0A0B2BDR2</accession>
<dbReference type="OrthoDB" id="153031at2"/>
<keyword evidence="4" id="KW-1185">Reference proteome</keyword>
<sequence length="351" mass="37548">MGKKTGFVALLLGVFLLGIAVLAKFYAYDELAVVPLDQDTETVSKTAPGDDATYLNVGATGGPAVETGPLESRRTVVGKVELSEEASEDLDEDVAVWDTFSYTAPPGTAAEDALSATRDLVPFDRHTAETVRWSGAMTESGGQTIQPFSFSGNYFKFPFNTQKESVEFWDGSVRKAVPAEYEATEEIEGLTVYRFVQTIEPVQIATQEVPGSLVGEDVASLNAERIYSNTRTLWVEPETGVIIKGQEEQFATLEVDGSPRLTITDATLGYDEETVSATVDEYESKAMLLGLVRTEIPVVATVLGVLLVLLGGFLLLRANRSGSTPSDDDTPAEPGPADGETAAGGRRKATA</sequence>
<dbReference type="InterPro" id="IPR021424">
    <property type="entry name" value="PorA"/>
</dbReference>
<dbReference type="EMBL" id="PGEZ01000001">
    <property type="protein sequence ID" value="PJJ55962.1"/>
    <property type="molecule type" value="Genomic_DNA"/>
</dbReference>